<organism evidence="1 2">
    <name type="scientific">Camellia lanceoleosa</name>
    <dbReference type="NCBI Taxonomy" id="1840588"/>
    <lineage>
        <taxon>Eukaryota</taxon>
        <taxon>Viridiplantae</taxon>
        <taxon>Streptophyta</taxon>
        <taxon>Embryophyta</taxon>
        <taxon>Tracheophyta</taxon>
        <taxon>Spermatophyta</taxon>
        <taxon>Magnoliopsida</taxon>
        <taxon>eudicotyledons</taxon>
        <taxon>Gunneridae</taxon>
        <taxon>Pentapetalae</taxon>
        <taxon>asterids</taxon>
        <taxon>Ericales</taxon>
        <taxon>Theaceae</taxon>
        <taxon>Camellia</taxon>
    </lineage>
</organism>
<reference evidence="1 2" key="1">
    <citation type="journal article" date="2022" name="Plant J.">
        <title>Chromosome-level genome of Camellia lanceoleosa provides a valuable resource for understanding genome evolution and self-incompatibility.</title>
        <authorList>
            <person name="Gong W."/>
            <person name="Xiao S."/>
            <person name="Wang L."/>
            <person name="Liao Z."/>
            <person name="Chang Y."/>
            <person name="Mo W."/>
            <person name="Hu G."/>
            <person name="Li W."/>
            <person name="Zhao G."/>
            <person name="Zhu H."/>
            <person name="Hu X."/>
            <person name="Ji K."/>
            <person name="Xiang X."/>
            <person name="Song Q."/>
            <person name="Yuan D."/>
            <person name="Jin S."/>
            <person name="Zhang L."/>
        </authorList>
    </citation>
    <scope>NUCLEOTIDE SEQUENCE [LARGE SCALE GENOMIC DNA]</scope>
    <source>
        <strain evidence="1">SQ_2022a</strain>
    </source>
</reference>
<accession>A0ACC0H8E3</accession>
<dbReference type="EMBL" id="CM045762">
    <property type="protein sequence ID" value="KAI8009460.1"/>
    <property type="molecule type" value="Genomic_DNA"/>
</dbReference>
<gene>
    <name evidence="1" type="ORF">LOK49_LG06G03349</name>
</gene>
<comment type="caution">
    <text evidence="1">The sequence shown here is derived from an EMBL/GenBank/DDBJ whole genome shotgun (WGS) entry which is preliminary data.</text>
</comment>
<evidence type="ECO:0000313" key="2">
    <source>
        <dbReference type="Proteomes" id="UP001060215"/>
    </source>
</evidence>
<sequence>MDCDLSTRSIGRCSRTFLRREALFVESLIRSLQSSFWDLVAGDLSEGRLPNTKRLNLEAVGVELDEMGALKVDEFSRTNVPSIWAVGNVTNRLNLTPMALMEGTCFSKTVFGGQPTKPDYSNVPCAVFCIPPLCVVGLSEEEAIEQAKGDISIFTSTFNPIKNTVLGRQEKTVMKLVVDSETDKVIGASMCGPDAPEIMQKESIINFVAPSAYPVITFGPFASPTDVLISLSHAVGTVFMPPKWSLGYHQCRWSYDSDTS</sequence>
<protein>
    <submittedName>
        <fullName evidence="1">Uncharacterized protein</fullName>
    </submittedName>
</protein>
<keyword evidence="2" id="KW-1185">Reference proteome</keyword>
<evidence type="ECO:0000313" key="1">
    <source>
        <dbReference type="EMBL" id="KAI8009460.1"/>
    </source>
</evidence>
<proteinExistence type="predicted"/>
<name>A0ACC0H8E3_9ERIC</name>
<dbReference type="Proteomes" id="UP001060215">
    <property type="component" value="Chromosome 5"/>
</dbReference>